<comment type="subcellular location">
    <subcellularLocation>
        <location evidence="8">Secreted</location>
    </subcellularLocation>
</comment>
<feature type="domain" description="Peptidase M4" evidence="10">
    <location>
        <begin position="77"/>
        <end position="176"/>
    </location>
</feature>
<dbReference type="InterPro" id="IPR001570">
    <property type="entry name" value="Peptidase_M4_C_domain"/>
</dbReference>
<dbReference type="InterPro" id="IPR052759">
    <property type="entry name" value="Metalloprotease_M4"/>
</dbReference>
<dbReference type="Pfam" id="PF01447">
    <property type="entry name" value="Peptidase_M4"/>
    <property type="match status" value="1"/>
</dbReference>
<dbReference type="RefSeq" id="WP_094406609.1">
    <property type="nucleotide sequence ID" value="NZ_NMVO01000017.1"/>
</dbReference>
<dbReference type="InterPro" id="IPR023612">
    <property type="entry name" value="Peptidase_M4"/>
</dbReference>
<evidence type="ECO:0000256" key="5">
    <source>
        <dbReference type="ARBA" id="ARBA00022833"/>
    </source>
</evidence>
<keyword evidence="6 8" id="KW-0482">Metalloprotease</keyword>
<dbReference type="Pfam" id="PF20242">
    <property type="entry name" value="Emfourin"/>
    <property type="match status" value="1"/>
</dbReference>
<keyword evidence="13" id="KW-1185">Reference proteome</keyword>
<evidence type="ECO:0000313" key="12">
    <source>
        <dbReference type="EMBL" id="OYO09613.1"/>
    </source>
</evidence>
<evidence type="ECO:0000256" key="3">
    <source>
        <dbReference type="ARBA" id="ARBA00022723"/>
    </source>
</evidence>
<dbReference type="GO" id="GO:0005576">
    <property type="term" value="C:extracellular region"/>
    <property type="evidence" value="ECO:0007669"/>
    <property type="project" value="UniProtKB-SubCell"/>
</dbReference>
<comment type="caution">
    <text evidence="12">The sequence shown here is derived from an EMBL/GenBank/DDBJ whole genome shotgun (WGS) entry which is preliminary data.</text>
</comment>
<dbReference type="GO" id="GO:0004222">
    <property type="term" value="F:metalloendopeptidase activity"/>
    <property type="evidence" value="ECO:0007669"/>
    <property type="project" value="UniProtKB-UniRule"/>
</dbReference>
<evidence type="ECO:0000256" key="8">
    <source>
        <dbReference type="RuleBase" id="RU366073"/>
    </source>
</evidence>
<comment type="cofactor">
    <cofactor evidence="8">
        <name>Zn(2+)</name>
        <dbReference type="ChEBI" id="CHEBI:29105"/>
    </cofactor>
</comment>
<dbReference type="EMBL" id="NMVO01000017">
    <property type="protein sequence ID" value="OYO09613.1"/>
    <property type="molecule type" value="Genomic_DNA"/>
</dbReference>
<name>A0A255G5X2_9ACTN</name>
<keyword evidence="8" id="KW-0964">Secreted</keyword>
<dbReference type="EC" id="3.4.24.-" evidence="8"/>
<dbReference type="Gene3D" id="1.10.390.10">
    <property type="entry name" value="Neutral Protease Domain 2"/>
    <property type="match status" value="1"/>
</dbReference>
<keyword evidence="4 8" id="KW-0378">Hydrolase</keyword>
<dbReference type="SUPFAM" id="SSF55486">
    <property type="entry name" value="Metalloproteases ('zincins'), catalytic domain"/>
    <property type="match status" value="1"/>
</dbReference>
<evidence type="ECO:0000256" key="6">
    <source>
        <dbReference type="ARBA" id="ARBA00023049"/>
    </source>
</evidence>
<dbReference type="InterPro" id="IPR049457">
    <property type="entry name" value="Emfourin"/>
</dbReference>
<comment type="function">
    <text evidence="8">Extracellular zinc metalloprotease.</text>
</comment>
<gene>
    <name evidence="12" type="ORF">CGZ94_18330</name>
</gene>
<evidence type="ECO:0000256" key="9">
    <source>
        <dbReference type="SAM" id="MobiDB-lite"/>
    </source>
</evidence>
<dbReference type="PROSITE" id="PS50096">
    <property type="entry name" value="IQ"/>
    <property type="match status" value="1"/>
</dbReference>
<reference evidence="12 13" key="1">
    <citation type="submission" date="2017-07" db="EMBL/GenBank/DDBJ databases">
        <title>Draft whole genome sequences of clinical Proprionibacteriaceae strains.</title>
        <authorList>
            <person name="Bernier A.-M."/>
            <person name="Bernard K."/>
            <person name="Domingo M.-C."/>
        </authorList>
    </citation>
    <scope>NUCLEOTIDE SEQUENCE [LARGE SCALE GENOMIC DNA]</scope>
    <source>
        <strain evidence="12 13">NML 030167</strain>
    </source>
</reference>
<feature type="region of interest" description="Disordered" evidence="9">
    <location>
        <begin position="43"/>
        <end position="89"/>
    </location>
</feature>
<comment type="similarity">
    <text evidence="1 8">Belongs to the peptidase M4 family.</text>
</comment>
<protein>
    <recommendedName>
        <fullName evidence="8">Neutral metalloproteinase</fullName>
        <ecNumber evidence="8">3.4.24.-</ecNumber>
    </recommendedName>
</protein>
<proteinExistence type="inferred from homology"/>
<dbReference type="OrthoDB" id="291295at2"/>
<evidence type="ECO:0000259" key="10">
    <source>
        <dbReference type="Pfam" id="PF01447"/>
    </source>
</evidence>
<dbReference type="Gene3D" id="3.10.170.10">
    <property type="match status" value="1"/>
</dbReference>
<keyword evidence="3" id="KW-0479">Metal-binding</keyword>
<evidence type="ECO:0000256" key="1">
    <source>
        <dbReference type="ARBA" id="ARBA00009388"/>
    </source>
</evidence>
<feature type="compositionally biased region" description="Pro residues" evidence="9">
    <location>
        <begin position="350"/>
        <end position="366"/>
    </location>
</feature>
<keyword evidence="5 8" id="KW-0862">Zinc</keyword>
<dbReference type="AlphaFoldDB" id="A0A255G5X2"/>
<dbReference type="PANTHER" id="PTHR43579:SF1">
    <property type="entry name" value="NEUTRAL METALLOPROTEINASE"/>
    <property type="match status" value="1"/>
</dbReference>
<dbReference type="GO" id="GO:0046872">
    <property type="term" value="F:metal ion binding"/>
    <property type="evidence" value="ECO:0007669"/>
    <property type="project" value="UniProtKB-UniRule"/>
</dbReference>
<evidence type="ECO:0000256" key="2">
    <source>
        <dbReference type="ARBA" id="ARBA00022670"/>
    </source>
</evidence>
<dbReference type="InterPro" id="IPR027268">
    <property type="entry name" value="Peptidase_M4/M1_CTD_sf"/>
</dbReference>
<dbReference type="Proteomes" id="UP000215896">
    <property type="component" value="Unassembled WGS sequence"/>
</dbReference>
<dbReference type="Pfam" id="PF02868">
    <property type="entry name" value="Peptidase_M4_C"/>
    <property type="match status" value="1"/>
</dbReference>
<dbReference type="GO" id="GO:0006508">
    <property type="term" value="P:proteolysis"/>
    <property type="evidence" value="ECO:0007669"/>
    <property type="project" value="UniProtKB-KW"/>
</dbReference>
<feature type="compositionally biased region" description="Low complexity" evidence="9">
    <location>
        <begin position="43"/>
        <end position="62"/>
    </location>
</feature>
<feature type="active site" evidence="7">
    <location>
        <position position="169"/>
    </location>
</feature>
<dbReference type="InterPro" id="IPR013856">
    <property type="entry name" value="Peptidase_M4_domain"/>
</dbReference>
<evidence type="ECO:0000256" key="4">
    <source>
        <dbReference type="ARBA" id="ARBA00022801"/>
    </source>
</evidence>
<organism evidence="12 13">
    <name type="scientific">Enemella evansiae</name>
    <dbReference type="NCBI Taxonomy" id="2016499"/>
    <lineage>
        <taxon>Bacteria</taxon>
        <taxon>Bacillati</taxon>
        <taxon>Actinomycetota</taxon>
        <taxon>Actinomycetes</taxon>
        <taxon>Propionibacteriales</taxon>
        <taxon>Propionibacteriaceae</taxon>
        <taxon>Enemella</taxon>
    </lineage>
</organism>
<sequence length="460" mass="49238">MTANRVHTLLPPYLLENLAQRADGPTAERARATLAIDAGFRGARARAGARPTATTRRSATTPKGPERTISDAQNTETLPGETVRTEGAPATGDAAVDEAYDGFGVTWRLYAEAYARDSLDGSGLPLLGTVHYGQDYDNAFWDGTQMVFGDGDGELFNRFTVSLDVIGHELTHGVIEHTANLTYQGQSGALNESIADVFGIQVKQFLAGQTAEQSDWLIGAGLFTAKVKGRALRSMREPGTAYDDPTLGKDPQVGDFADYVETTEDNGGVHINSGIPNRAFCLTALALGGRSWEAAGQVWYAVLTGGKVPTDCDFATFAALTIAEAEARDVRTAAAVSDAWQQVGVTPAATPAPAPGTPKRPTPSPTVDPRTRIEVSRSGGITGRQQRREVRLDDLPGSDGERWQQLLAGDQLQQLADRPATGADRFVYGLRCPDADVDLSIPEPDLPDQVQQLFRRTLEG</sequence>
<dbReference type="CDD" id="cd09597">
    <property type="entry name" value="M4_TLP"/>
    <property type="match status" value="1"/>
</dbReference>
<feature type="domain" description="Peptidase M4 C-terminal" evidence="11">
    <location>
        <begin position="179"/>
        <end position="345"/>
    </location>
</feature>
<feature type="active site" description="Proton donor" evidence="7">
    <location>
        <position position="270"/>
    </location>
</feature>
<evidence type="ECO:0000256" key="7">
    <source>
        <dbReference type="PIRSR" id="PIRSR623612-1"/>
    </source>
</evidence>
<dbReference type="PRINTS" id="PR00730">
    <property type="entry name" value="THERMOLYSIN"/>
</dbReference>
<accession>A0A255G5X2</accession>
<evidence type="ECO:0000259" key="11">
    <source>
        <dbReference type="Pfam" id="PF02868"/>
    </source>
</evidence>
<feature type="region of interest" description="Disordered" evidence="9">
    <location>
        <begin position="346"/>
        <end position="371"/>
    </location>
</feature>
<keyword evidence="2 8" id="KW-0645">Protease</keyword>
<dbReference type="PANTHER" id="PTHR43579">
    <property type="match status" value="1"/>
</dbReference>
<evidence type="ECO:0000313" key="13">
    <source>
        <dbReference type="Proteomes" id="UP000215896"/>
    </source>
</evidence>